<dbReference type="EMBL" id="JAZKKV010000004">
    <property type="protein sequence ID" value="MEE9657525.1"/>
    <property type="molecule type" value="Genomic_DNA"/>
</dbReference>
<reference evidence="1 2" key="1">
    <citation type="submission" date="2023-10" db="EMBL/GenBank/DDBJ databases">
        <title>Wastewater isolates of ESBL- and carbapenemase-producing Gram-negative bacteria from New Zealand.</title>
        <authorList>
            <person name="Straub C."/>
            <person name="Weaver L."/>
            <person name="Cornelius A."/>
            <person name="Mcgill E."/>
            <person name="Dyet K."/>
            <person name="White L."/>
            <person name="Pattis I."/>
        </authorList>
    </citation>
    <scope>NUCLEOTIDE SEQUENCE [LARGE SCALE GENOMIC DNA]</scope>
    <source>
        <strain evidence="1 2">ESBL09</strain>
    </source>
</reference>
<dbReference type="AlphaFoldDB" id="A0AB35XDT4"/>
<gene>
    <name evidence="1" type="ORF">V4836_26080</name>
</gene>
<comment type="caution">
    <text evidence="1">The sequence shown here is derived from an EMBL/GenBank/DDBJ whole genome shotgun (WGS) entry which is preliminary data.</text>
</comment>
<accession>A0AB35XDT4</accession>
<evidence type="ECO:0000313" key="2">
    <source>
        <dbReference type="Proteomes" id="UP001331691"/>
    </source>
</evidence>
<organism evidence="1 2">
    <name type="scientific">Kluyvera ascorbata</name>
    <dbReference type="NCBI Taxonomy" id="51288"/>
    <lineage>
        <taxon>Bacteria</taxon>
        <taxon>Pseudomonadati</taxon>
        <taxon>Pseudomonadota</taxon>
        <taxon>Gammaproteobacteria</taxon>
        <taxon>Enterobacterales</taxon>
        <taxon>Enterobacteriaceae</taxon>
        <taxon>Kluyvera</taxon>
    </lineage>
</organism>
<protein>
    <submittedName>
        <fullName evidence="1">Uncharacterized protein</fullName>
    </submittedName>
</protein>
<keyword evidence="2" id="KW-1185">Reference proteome</keyword>
<sequence>MKTLVRIHSSCDFSVFPLFIVEAENEELMDEAIERAINKCTGYDDDQITIDDSNVRWRGSQCWYQEDTQPLSNEDAETLVRILSLETYS</sequence>
<dbReference type="RefSeq" id="WP_256064031.1">
    <property type="nucleotide sequence ID" value="NZ_JAZKKV010000004.1"/>
</dbReference>
<dbReference type="Proteomes" id="UP001331691">
    <property type="component" value="Unassembled WGS sequence"/>
</dbReference>
<name>A0AB35XDT4_9ENTR</name>
<evidence type="ECO:0000313" key="1">
    <source>
        <dbReference type="EMBL" id="MEE9657525.1"/>
    </source>
</evidence>
<proteinExistence type="predicted"/>